<comment type="subcellular location">
    <subcellularLocation>
        <location evidence="1">Endomembrane system</location>
        <topology evidence="1">Multi-pass membrane protein</topology>
    </subcellularLocation>
</comment>
<evidence type="ECO:0000256" key="5">
    <source>
        <dbReference type="ARBA" id="ARBA00023136"/>
    </source>
</evidence>
<feature type="transmembrane region" description="Helical" evidence="6">
    <location>
        <begin position="64"/>
        <end position="84"/>
    </location>
</feature>
<feature type="transmembrane region" description="Helical" evidence="6">
    <location>
        <begin position="164"/>
        <end position="189"/>
    </location>
</feature>
<dbReference type="InterPro" id="IPR036259">
    <property type="entry name" value="MFS_trans_sf"/>
</dbReference>
<feature type="transmembrane region" description="Helical" evidence="6">
    <location>
        <begin position="269"/>
        <end position="295"/>
    </location>
</feature>
<dbReference type="PANTHER" id="PTHR43826">
    <property type="entry name" value="GLUCOSE-6-PHOSPHATE EXCHANGER SLC37A4"/>
    <property type="match status" value="1"/>
</dbReference>
<dbReference type="InterPro" id="IPR020846">
    <property type="entry name" value="MFS_dom"/>
</dbReference>
<dbReference type="PIRSF" id="PIRSF002808">
    <property type="entry name" value="Hexose_phosphate_transp"/>
    <property type="match status" value="1"/>
</dbReference>
<accession>A0A626VAE0</accession>
<dbReference type="InterPro" id="IPR011701">
    <property type="entry name" value="MFS"/>
</dbReference>
<gene>
    <name evidence="8" type="ORF">F9W89_03665</name>
    <name evidence="9" type="ORF">F9W89_08740</name>
</gene>
<evidence type="ECO:0000256" key="4">
    <source>
        <dbReference type="ARBA" id="ARBA00022989"/>
    </source>
</evidence>
<protein>
    <submittedName>
        <fullName evidence="8">MFS transporter</fullName>
    </submittedName>
</protein>
<reference evidence="8" key="1">
    <citation type="submission" date="2019-10" db="EMBL/GenBank/DDBJ databases">
        <authorList>
            <person name="Ashton P.M."/>
            <person name="Dallman T."/>
            <person name="Nair S."/>
            <person name="De Pinna E."/>
            <person name="Peters T."/>
            <person name="Grant K."/>
        </authorList>
    </citation>
    <scope>NUCLEOTIDE SEQUENCE</scope>
    <source>
        <strain evidence="8">814990</strain>
    </source>
</reference>
<dbReference type="GO" id="GO:0005886">
    <property type="term" value="C:plasma membrane"/>
    <property type="evidence" value="ECO:0007669"/>
    <property type="project" value="TreeGrafter"/>
</dbReference>
<dbReference type="GO" id="GO:0012505">
    <property type="term" value="C:endomembrane system"/>
    <property type="evidence" value="ECO:0007669"/>
    <property type="project" value="UniProtKB-SubCell"/>
</dbReference>
<evidence type="ECO:0000256" key="3">
    <source>
        <dbReference type="ARBA" id="ARBA00022692"/>
    </source>
</evidence>
<dbReference type="GO" id="GO:0035435">
    <property type="term" value="P:phosphate ion transmembrane transport"/>
    <property type="evidence" value="ECO:0007669"/>
    <property type="project" value="TreeGrafter"/>
</dbReference>
<dbReference type="Gene3D" id="1.20.1250.20">
    <property type="entry name" value="MFS general substrate transporter like domains"/>
    <property type="match status" value="2"/>
</dbReference>
<evidence type="ECO:0000259" key="7">
    <source>
        <dbReference type="PROSITE" id="PS50850"/>
    </source>
</evidence>
<organism evidence="8">
    <name type="scientific">Campylobacter coli</name>
    <dbReference type="NCBI Taxonomy" id="195"/>
    <lineage>
        <taxon>Bacteria</taxon>
        <taxon>Pseudomonadati</taxon>
        <taxon>Campylobacterota</taxon>
        <taxon>Epsilonproteobacteria</taxon>
        <taxon>Campylobacterales</taxon>
        <taxon>Campylobacteraceae</taxon>
        <taxon>Campylobacter</taxon>
    </lineage>
</organism>
<dbReference type="PROSITE" id="PS50850">
    <property type="entry name" value="MFS"/>
    <property type="match status" value="1"/>
</dbReference>
<comment type="similarity">
    <text evidence="2">Belongs to the major facilitator superfamily. Organophosphate:Pi antiporter (OPA) (TC 2.A.1.4) family.</text>
</comment>
<dbReference type="InterPro" id="IPR021159">
    <property type="entry name" value="Sugar-P_transporter_CS"/>
</dbReference>
<feature type="transmembrane region" description="Helical" evidence="6">
    <location>
        <begin position="201"/>
        <end position="219"/>
    </location>
</feature>
<dbReference type="PANTHER" id="PTHR43826:SF6">
    <property type="entry name" value="GLYCEROL-3-PHOSPHATE TRANSPORTER"/>
    <property type="match status" value="1"/>
</dbReference>
<keyword evidence="5 6" id="KW-0472">Membrane</keyword>
<evidence type="ECO:0000313" key="9">
    <source>
        <dbReference type="EMBL" id="EDB3183361.1"/>
    </source>
</evidence>
<keyword evidence="4 6" id="KW-1133">Transmembrane helix</keyword>
<evidence type="ECO:0000256" key="6">
    <source>
        <dbReference type="SAM" id="Phobius"/>
    </source>
</evidence>
<feature type="transmembrane region" description="Helical" evidence="6">
    <location>
        <begin position="338"/>
        <end position="354"/>
    </location>
</feature>
<evidence type="ECO:0000256" key="2">
    <source>
        <dbReference type="ARBA" id="ARBA00009598"/>
    </source>
</evidence>
<dbReference type="GO" id="GO:0061513">
    <property type="term" value="F:glucose 6-phosphate:phosphate antiporter activity"/>
    <property type="evidence" value="ECO:0007669"/>
    <property type="project" value="TreeGrafter"/>
</dbReference>
<sequence length="460" mass="51080">MFDFFKPKAKAIKFPKDEILPRYYKIRTWSLSGVFIGYMGYYLVRNNITLATPFIQNQLELSKSDIGTITGSMLIAYGISKGAMSVLSDKADPKKYMALGLILCALINVLLGFSNSFYAYVGFVIALGVFQGMGVGPSFITLANWYPKKERGIYTAIWNISHNLGGGIIAPIVSLSGFALAAFLGVSLADFNEMHWHINHFYVPALCAILISLYVLYVVKGSPKNEGLVDISEINEMRGIKTEEIKAVESPNLSSLEIFYHYVLKNKNAWYVAWMDTFVYMVRFGLISWFPIYLLETKGFSKEQMGVAFWLFEWAAIPSTLLAGYISDKIFKGYRMPPAIGAMAIIFFMIIGYFSSSNLYMVIFFAAMAGCLIYIPQFLASVQTMEVVPAFAVGSCVGLRGFMSCVVGASLGTKAIGWAVDYYGSWNAGLIMLLSACILCILCSILCHFGAKKKEDICKK</sequence>
<dbReference type="CDD" id="cd17345">
    <property type="entry name" value="MFS_GlpT"/>
    <property type="match status" value="1"/>
</dbReference>
<dbReference type="RefSeq" id="WP_052779495.1">
    <property type="nucleotide sequence ID" value="NZ_CAKJUI010000005.1"/>
</dbReference>
<feature type="transmembrane region" description="Helical" evidence="6">
    <location>
        <begin position="307"/>
        <end position="326"/>
    </location>
</feature>
<dbReference type="InterPro" id="IPR000849">
    <property type="entry name" value="Sugar_P_transporter"/>
</dbReference>
<feature type="transmembrane region" description="Helical" evidence="6">
    <location>
        <begin position="96"/>
        <end position="113"/>
    </location>
</feature>
<dbReference type="AlphaFoldDB" id="A0A626VAE0"/>
<feature type="transmembrane region" description="Helical" evidence="6">
    <location>
        <begin position="429"/>
        <end position="451"/>
    </location>
</feature>
<dbReference type="EMBL" id="AALNCH010000003">
    <property type="protein sequence ID" value="EDB3182405.1"/>
    <property type="molecule type" value="Genomic_DNA"/>
</dbReference>
<name>A0A626VAE0_CAMCO</name>
<feature type="transmembrane region" description="Helical" evidence="6">
    <location>
        <begin position="26"/>
        <end position="44"/>
    </location>
</feature>
<dbReference type="SUPFAM" id="SSF103473">
    <property type="entry name" value="MFS general substrate transporter"/>
    <property type="match status" value="1"/>
</dbReference>
<keyword evidence="3 6" id="KW-0812">Transmembrane</keyword>
<comment type="caution">
    <text evidence="8">The sequence shown here is derived from an EMBL/GenBank/DDBJ whole genome shotgun (WGS) entry which is preliminary data.</text>
</comment>
<feature type="transmembrane region" description="Helical" evidence="6">
    <location>
        <begin position="387"/>
        <end position="409"/>
    </location>
</feature>
<evidence type="ECO:0000313" key="8">
    <source>
        <dbReference type="EMBL" id="EDB3182405.1"/>
    </source>
</evidence>
<dbReference type="InterPro" id="IPR051337">
    <property type="entry name" value="OPA_Antiporter"/>
</dbReference>
<dbReference type="EMBL" id="AALNCH010000035">
    <property type="protein sequence ID" value="EDB3183361.1"/>
    <property type="molecule type" value="Genomic_DNA"/>
</dbReference>
<evidence type="ECO:0000256" key="1">
    <source>
        <dbReference type="ARBA" id="ARBA00004127"/>
    </source>
</evidence>
<proteinExistence type="inferred from homology"/>
<feature type="domain" description="Major facilitator superfamily (MFS) profile" evidence="7">
    <location>
        <begin position="26"/>
        <end position="455"/>
    </location>
</feature>
<dbReference type="Pfam" id="PF07690">
    <property type="entry name" value="MFS_1"/>
    <property type="match status" value="1"/>
</dbReference>
<feature type="transmembrane region" description="Helical" evidence="6">
    <location>
        <begin position="119"/>
        <end position="143"/>
    </location>
</feature>
<dbReference type="PROSITE" id="PS00942">
    <property type="entry name" value="GLPT"/>
    <property type="match status" value="1"/>
</dbReference>
<feature type="transmembrane region" description="Helical" evidence="6">
    <location>
        <begin position="360"/>
        <end position="380"/>
    </location>
</feature>